<dbReference type="EMBL" id="JASCZI010151101">
    <property type="protein sequence ID" value="MED6169359.1"/>
    <property type="molecule type" value="Genomic_DNA"/>
</dbReference>
<comment type="caution">
    <text evidence="1">The sequence shown here is derived from an EMBL/GenBank/DDBJ whole genome shotgun (WGS) entry which is preliminary data.</text>
</comment>
<gene>
    <name evidence="1" type="ORF">PIB30_020665</name>
</gene>
<reference evidence="1 2" key="1">
    <citation type="journal article" date="2023" name="Plants (Basel)">
        <title>Bridging the Gap: Combining Genomics and Transcriptomics Approaches to Understand Stylosanthes scabra, an Orphan Legume from the Brazilian Caatinga.</title>
        <authorList>
            <person name="Ferreira-Neto J.R.C."/>
            <person name="da Silva M.D."/>
            <person name="Binneck E."/>
            <person name="de Melo N.F."/>
            <person name="da Silva R.H."/>
            <person name="de Melo A.L.T.M."/>
            <person name="Pandolfi V."/>
            <person name="Bustamante F.O."/>
            <person name="Brasileiro-Vidal A.C."/>
            <person name="Benko-Iseppon A.M."/>
        </authorList>
    </citation>
    <scope>NUCLEOTIDE SEQUENCE [LARGE SCALE GENOMIC DNA]</scope>
    <source>
        <tissue evidence="1">Leaves</tissue>
    </source>
</reference>
<sequence length="116" mass="12588">MKGLEVSFVHGLKLVPFPTYIHMLPPSPPTVAHMGTSQVSLVHPTRRWCKRSGHLVSDAGALGSSFFHFIPALAKWEQVLFPNSPLTQATCLQQTSIHLSPGVGDMVTDTAEGHFA</sequence>
<proteinExistence type="predicted"/>
<dbReference type="Proteomes" id="UP001341840">
    <property type="component" value="Unassembled WGS sequence"/>
</dbReference>
<protein>
    <submittedName>
        <fullName evidence="1">Uncharacterized protein</fullName>
    </submittedName>
</protein>
<keyword evidence="2" id="KW-1185">Reference proteome</keyword>
<name>A0ABU6V813_9FABA</name>
<evidence type="ECO:0000313" key="1">
    <source>
        <dbReference type="EMBL" id="MED6169359.1"/>
    </source>
</evidence>
<accession>A0ABU6V813</accession>
<evidence type="ECO:0000313" key="2">
    <source>
        <dbReference type="Proteomes" id="UP001341840"/>
    </source>
</evidence>
<organism evidence="1 2">
    <name type="scientific">Stylosanthes scabra</name>
    <dbReference type="NCBI Taxonomy" id="79078"/>
    <lineage>
        <taxon>Eukaryota</taxon>
        <taxon>Viridiplantae</taxon>
        <taxon>Streptophyta</taxon>
        <taxon>Embryophyta</taxon>
        <taxon>Tracheophyta</taxon>
        <taxon>Spermatophyta</taxon>
        <taxon>Magnoliopsida</taxon>
        <taxon>eudicotyledons</taxon>
        <taxon>Gunneridae</taxon>
        <taxon>Pentapetalae</taxon>
        <taxon>rosids</taxon>
        <taxon>fabids</taxon>
        <taxon>Fabales</taxon>
        <taxon>Fabaceae</taxon>
        <taxon>Papilionoideae</taxon>
        <taxon>50 kb inversion clade</taxon>
        <taxon>dalbergioids sensu lato</taxon>
        <taxon>Dalbergieae</taxon>
        <taxon>Pterocarpus clade</taxon>
        <taxon>Stylosanthes</taxon>
    </lineage>
</organism>